<keyword evidence="2" id="KW-1185">Reference proteome</keyword>
<evidence type="ECO:0000313" key="1">
    <source>
        <dbReference type="EMBL" id="MBP1989025.1"/>
    </source>
</evidence>
<dbReference type="RefSeq" id="WP_209969814.1">
    <property type="nucleotide sequence ID" value="NZ_JAGGLB010000002.1"/>
</dbReference>
<name>A0ABS4IN94_9BACL</name>
<reference evidence="1 2" key="1">
    <citation type="submission" date="2021-03" db="EMBL/GenBank/DDBJ databases">
        <title>Genomic Encyclopedia of Type Strains, Phase IV (KMG-IV): sequencing the most valuable type-strain genomes for metagenomic binning, comparative biology and taxonomic classification.</title>
        <authorList>
            <person name="Goeker M."/>
        </authorList>
    </citation>
    <scope>NUCLEOTIDE SEQUENCE [LARGE SCALE GENOMIC DNA]</scope>
    <source>
        <strain evidence="1 2">DSM 26048</strain>
    </source>
</reference>
<protein>
    <submittedName>
        <fullName evidence="1">Uncharacterized protein</fullName>
    </submittedName>
</protein>
<organism evidence="1 2">
    <name type="scientific">Paenibacillus eucommiae</name>
    <dbReference type="NCBI Taxonomy" id="1355755"/>
    <lineage>
        <taxon>Bacteria</taxon>
        <taxon>Bacillati</taxon>
        <taxon>Bacillota</taxon>
        <taxon>Bacilli</taxon>
        <taxon>Bacillales</taxon>
        <taxon>Paenibacillaceae</taxon>
        <taxon>Paenibacillus</taxon>
    </lineage>
</organism>
<accession>A0ABS4IN94</accession>
<sequence length="46" mass="5222">MIREDFLAAAGAGDEEREMNCTLAMFFIAKGTGACPHRYFNDEKHR</sequence>
<dbReference type="Proteomes" id="UP001519287">
    <property type="component" value="Unassembled WGS sequence"/>
</dbReference>
<comment type="caution">
    <text evidence="1">The sequence shown here is derived from an EMBL/GenBank/DDBJ whole genome shotgun (WGS) entry which is preliminary data.</text>
</comment>
<evidence type="ECO:0000313" key="2">
    <source>
        <dbReference type="Proteomes" id="UP001519287"/>
    </source>
</evidence>
<gene>
    <name evidence="1" type="ORF">J2Z66_000620</name>
</gene>
<proteinExistence type="predicted"/>
<dbReference type="EMBL" id="JAGGLB010000002">
    <property type="protein sequence ID" value="MBP1989025.1"/>
    <property type="molecule type" value="Genomic_DNA"/>
</dbReference>